<dbReference type="AlphaFoldDB" id="A0ABD1K6E7"/>
<evidence type="ECO:0000313" key="3">
    <source>
        <dbReference type="Proteomes" id="UP001591681"/>
    </source>
</evidence>
<dbReference type="Proteomes" id="UP001591681">
    <property type="component" value="Unassembled WGS sequence"/>
</dbReference>
<evidence type="ECO:0000256" key="1">
    <source>
        <dbReference type="SAM" id="Phobius"/>
    </source>
</evidence>
<keyword evidence="1" id="KW-0812">Transmembrane</keyword>
<dbReference type="InterPro" id="IPR026100">
    <property type="entry name" value="Tmem223"/>
</dbReference>
<reference evidence="2 3" key="1">
    <citation type="submission" date="2024-09" db="EMBL/GenBank/DDBJ databases">
        <title>A chromosome-level genome assembly of Gray's grenadier anchovy, Coilia grayii.</title>
        <authorList>
            <person name="Fu Z."/>
        </authorList>
    </citation>
    <scope>NUCLEOTIDE SEQUENCE [LARGE SCALE GENOMIC DNA]</scope>
    <source>
        <strain evidence="2">G4</strain>
        <tissue evidence="2">Muscle</tissue>
    </source>
</reference>
<evidence type="ECO:0008006" key="4">
    <source>
        <dbReference type="Google" id="ProtNLM"/>
    </source>
</evidence>
<evidence type="ECO:0000313" key="2">
    <source>
        <dbReference type="EMBL" id="KAL2094721.1"/>
    </source>
</evidence>
<proteinExistence type="predicted"/>
<gene>
    <name evidence="2" type="ORF">ACEWY4_009440</name>
</gene>
<protein>
    <recommendedName>
        <fullName evidence="4">Transmembrane protein 223</fullName>
    </recommendedName>
</protein>
<organism evidence="2 3">
    <name type="scientific">Coilia grayii</name>
    <name type="common">Gray's grenadier anchovy</name>
    <dbReference type="NCBI Taxonomy" id="363190"/>
    <lineage>
        <taxon>Eukaryota</taxon>
        <taxon>Metazoa</taxon>
        <taxon>Chordata</taxon>
        <taxon>Craniata</taxon>
        <taxon>Vertebrata</taxon>
        <taxon>Euteleostomi</taxon>
        <taxon>Actinopterygii</taxon>
        <taxon>Neopterygii</taxon>
        <taxon>Teleostei</taxon>
        <taxon>Clupei</taxon>
        <taxon>Clupeiformes</taxon>
        <taxon>Clupeoidei</taxon>
        <taxon>Engraulidae</taxon>
        <taxon>Coilinae</taxon>
        <taxon>Coilia</taxon>
    </lineage>
</organism>
<dbReference type="PANTHER" id="PTHR14549:SF2">
    <property type="entry name" value="TRANSMEMBRANE PROTEIN 223"/>
    <property type="match status" value="1"/>
</dbReference>
<dbReference type="EMBL" id="JBHFQA010000008">
    <property type="protein sequence ID" value="KAL2094721.1"/>
    <property type="molecule type" value="Genomic_DNA"/>
</dbReference>
<accession>A0ABD1K6E7</accession>
<sequence length="298" mass="33648">MTLLCLVSGALSGRSCFITQRVLNVSQLRTIRTAAKNHIHHQERPQWINLSTYIPQTSPTCQPYPRCFRGQWITLRGACHFNTRLIWTHSRKGQWIDPISSNSRKGLSTFSTNTAVTKDIVLFEHDRTRFFRLLTLFCGGQFLFWTYLAHFAFTGLRDTHGGSNESRKVRSEIGGWFSFDMNLGSNSWRFGFTVGCLSIGGAILGLGILFSRRSVSRVILHRGGGMVTVSTQSPLGPSKARSMTMPLSQVACHAHRHESPSFIPLKIKGHTFYFLMDKEGKINNVKLFDITVGAYRPF</sequence>
<dbReference type="InterPro" id="IPR045325">
    <property type="entry name" value="TMEM70/TMEM186/TMEM223"/>
</dbReference>
<feature type="transmembrane region" description="Helical" evidence="1">
    <location>
        <begin position="188"/>
        <end position="210"/>
    </location>
</feature>
<dbReference type="Pfam" id="PF06979">
    <property type="entry name" value="TMEM70"/>
    <property type="match status" value="1"/>
</dbReference>
<keyword evidence="1" id="KW-0472">Membrane</keyword>
<dbReference type="PANTHER" id="PTHR14549">
    <property type="entry name" value="TRANSMEMBRANE PROTEIN 223"/>
    <property type="match status" value="1"/>
</dbReference>
<comment type="caution">
    <text evidence="2">The sequence shown here is derived from an EMBL/GenBank/DDBJ whole genome shotgun (WGS) entry which is preliminary data.</text>
</comment>
<keyword evidence="1" id="KW-1133">Transmembrane helix</keyword>
<keyword evidence="3" id="KW-1185">Reference proteome</keyword>
<name>A0ABD1K6E7_9TELE</name>
<feature type="transmembrane region" description="Helical" evidence="1">
    <location>
        <begin position="133"/>
        <end position="153"/>
    </location>
</feature>